<dbReference type="CDD" id="cd07363">
    <property type="entry name" value="45_DOPA_Dioxygenase"/>
    <property type="match status" value="1"/>
</dbReference>
<evidence type="ECO:0000259" key="6">
    <source>
        <dbReference type="Pfam" id="PF02900"/>
    </source>
</evidence>
<dbReference type="GO" id="GO:0008270">
    <property type="term" value="F:zinc ion binding"/>
    <property type="evidence" value="ECO:0007669"/>
    <property type="project" value="InterPro"/>
</dbReference>
<accession>A0A2W5MLK8</accession>
<dbReference type="EMBL" id="QFPO01000003">
    <property type="protein sequence ID" value="PZQ18543.1"/>
    <property type="molecule type" value="Genomic_DNA"/>
</dbReference>
<keyword evidence="5" id="KW-0560">Oxidoreductase</keyword>
<feature type="domain" description="Extradiol ring-cleavage dioxygenase class III enzyme subunit B" evidence="6">
    <location>
        <begin position="11"/>
        <end position="241"/>
    </location>
</feature>
<dbReference type="Gene3D" id="3.40.830.10">
    <property type="entry name" value="LigB-like"/>
    <property type="match status" value="1"/>
</dbReference>
<evidence type="ECO:0000256" key="4">
    <source>
        <dbReference type="ARBA" id="ARBA00022833"/>
    </source>
</evidence>
<keyword evidence="3" id="KW-0479">Metal-binding</keyword>
<comment type="similarity">
    <text evidence="2">Belongs to the DODA-type extradiol aromatic ring-opening dioxygenase family.</text>
</comment>
<keyword evidence="7" id="KW-0223">Dioxygenase</keyword>
<protein>
    <submittedName>
        <fullName evidence="7">Dioxygenase</fullName>
    </submittedName>
</protein>
<evidence type="ECO:0000256" key="3">
    <source>
        <dbReference type="ARBA" id="ARBA00022723"/>
    </source>
</evidence>
<dbReference type="AlphaFoldDB" id="A0A2W5MLK8"/>
<evidence type="ECO:0000256" key="1">
    <source>
        <dbReference type="ARBA" id="ARBA00001947"/>
    </source>
</evidence>
<dbReference type="GO" id="GO:0016702">
    <property type="term" value="F:oxidoreductase activity, acting on single donors with incorporation of molecular oxygen, incorporation of two atoms of oxygen"/>
    <property type="evidence" value="ECO:0007669"/>
    <property type="project" value="UniProtKB-ARBA"/>
</dbReference>
<organism evidence="7 8">
    <name type="scientific">Rhodanobacter denitrificans</name>
    <dbReference type="NCBI Taxonomy" id="666685"/>
    <lineage>
        <taxon>Bacteria</taxon>
        <taxon>Pseudomonadati</taxon>
        <taxon>Pseudomonadota</taxon>
        <taxon>Gammaproteobacteria</taxon>
        <taxon>Lysobacterales</taxon>
        <taxon>Rhodanobacteraceae</taxon>
        <taxon>Rhodanobacter</taxon>
    </lineage>
</organism>
<dbReference type="PANTHER" id="PTHR30096:SF0">
    <property type="entry name" value="4,5-DOPA DIOXYGENASE EXTRADIOL-LIKE PROTEIN"/>
    <property type="match status" value="1"/>
</dbReference>
<dbReference type="PIRSF" id="PIRSF006157">
    <property type="entry name" value="Doxgns_DODA"/>
    <property type="match status" value="1"/>
</dbReference>
<evidence type="ECO:0000313" key="8">
    <source>
        <dbReference type="Proteomes" id="UP000249046"/>
    </source>
</evidence>
<proteinExistence type="inferred from homology"/>
<evidence type="ECO:0000256" key="5">
    <source>
        <dbReference type="ARBA" id="ARBA00023002"/>
    </source>
</evidence>
<gene>
    <name evidence="7" type="ORF">DI564_04395</name>
</gene>
<dbReference type="PANTHER" id="PTHR30096">
    <property type="entry name" value="4,5-DOPA DIOXYGENASE EXTRADIOL-LIKE PROTEIN"/>
    <property type="match status" value="1"/>
</dbReference>
<sequence>MTTASALPSLFVSHGSPMLALEDSAAGRFLDGLGAAIGRPTAILVASAHFEHPGPALTAAARPQTIHDFRGFPPALYALRYPASGSATLSARAADLLAGAGFAPVRDETRGLDHGAWVPLLRMYRDADVPVVSLSVDPMQDATWHYRVGRALAPLRAEGVLVIGSGGFSHNLRELDWHGGGTPADWMTGFTDPLRARLLAGDVDGALDWRQLPQALRNHPSPEHLLPLFVALGAVGEAPTARLLHASVELGSLALDAFAFEGSLSPQ</sequence>
<dbReference type="Pfam" id="PF02900">
    <property type="entry name" value="LigB"/>
    <property type="match status" value="1"/>
</dbReference>
<reference evidence="7 8" key="1">
    <citation type="submission" date="2017-08" db="EMBL/GenBank/DDBJ databases">
        <title>Infants hospitalized years apart are colonized by the same room-sourced microbial strains.</title>
        <authorList>
            <person name="Brooks B."/>
            <person name="Olm M.R."/>
            <person name="Firek B.A."/>
            <person name="Baker R."/>
            <person name="Thomas B.C."/>
            <person name="Morowitz M.J."/>
            <person name="Banfield J.F."/>
        </authorList>
    </citation>
    <scope>NUCLEOTIDE SEQUENCE [LARGE SCALE GENOMIC DNA]</scope>
    <source>
        <strain evidence="7">S2_005_003_R2_42</strain>
    </source>
</reference>
<keyword evidence="4" id="KW-0862">Zinc</keyword>
<dbReference type="InterPro" id="IPR004183">
    <property type="entry name" value="Xdiol_dOase_suB"/>
</dbReference>
<evidence type="ECO:0000256" key="2">
    <source>
        <dbReference type="ARBA" id="ARBA00007581"/>
    </source>
</evidence>
<comment type="caution">
    <text evidence="7">The sequence shown here is derived from an EMBL/GenBank/DDBJ whole genome shotgun (WGS) entry which is preliminary data.</text>
</comment>
<dbReference type="InterPro" id="IPR014436">
    <property type="entry name" value="Extradiol_dOase_DODA"/>
</dbReference>
<dbReference type="Proteomes" id="UP000249046">
    <property type="component" value="Unassembled WGS sequence"/>
</dbReference>
<dbReference type="SUPFAM" id="SSF53213">
    <property type="entry name" value="LigB-like"/>
    <property type="match status" value="1"/>
</dbReference>
<dbReference type="GO" id="GO:0008198">
    <property type="term" value="F:ferrous iron binding"/>
    <property type="evidence" value="ECO:0007669"/>
    <property type="project" value="InterPro"/>
</dbReference>
<comment type="cofactor">
    <cofactor evidence="1">
        <name>Zn(2+)</name>
        <dbReference type="ChEBI" id="CHEBI:29105"/>
    </cofactor>
</comment>
<evidence type="ECO:0000313" key="7">
    <source>
        <dbReference type="EMBL" id="PZQ18543.1"/>
    </source>
</evidence>
<name>A0A2W5MLK8_9GAMM</name>